<dbReference type="PROSITE" id="PS00456">
    <property type="entry name" value="NA_SOLUT_SYMP_1"/>
    <property type="match status" value="1"/>
</dbReference>
<reference evidence="14 15" key="1">
    <citation type="submission" date="2018-12" db="EMBL/GenBank/DDBJ databases">
        <authorList>
            <consortium name="Pathogen Informatics"/>
        </authorList>
    </citation>
    <scope>NUCLEOTIDE SEQUENCE [LARGE SCALE GENOMIC DNA]</scope>
    <source>
        <strain evidence="14 15">NCTC129</strain>
    </source>
</reference>
<feature type="transmembrane region" description="Helical" evidence="13">
    <location>
        <begin position="23"/>
        <end position="42"/>
    </location>
</feature>
<dbReference type="PANTHER" id="PTHR48086:SF6">
    <property type="entry name" value="CATION_ACETATE SYMPORTER ACTP"/>
    <property type="match status" value="1"/>
</dbReference>
<dbReference type="Pfam" id="PF00474">
    <property type="entry name" value="SSF"/>
    <property type="match status" value="1"/>
</dbReference>
<organism evidence="14 15">
    <name type="scientific">Salmonella enterica I</name>
    <dbReference type="NCBI Taxonomy" id="59201"/>
    <lineage>
        <taxon>Bacteria</taxon>
        <taxon>Pseudomonadati</taxon>
        <taxon>Pseudomonadota</taxon>
        <taxon>Gammaproteobacteria</taxon>
        <taxon>Enterobacterales</taxon>
        <taxon>Enterobacteriaceae</taxon>
        <taxon>Salmonella</taxon>
    </lineage>
</organism>
<keyword evidence="9" id="KW-0406">Ion transport</keyword>
<dbReference type="InterPro" id="IPR038377">
    <property type="entry name" value="Na/Glc_symporter_sf"/>
</dbReference>
<protein>
    <submittedName>
        <fullName evidence="14">Sodium:solute symporter family protein</fullName>
    </submittedName>
</protein>
<dbReference type="PANTHER" id="PTHR48086">
    <property type="entry name" value="SODIUM/PROLINE SYMPORTER-RELATED"/>
    <property type="match status" value="1"/>
</dbReference>
<comment type="subcellular location">
    <subcellularLocation>
        <location evidence="1">Cell membrane</location>
        <topology evidence="1">Multi-pass membrane protein</topology>
    </subcellularLocation>
</comment>
<keyword evidence="5 13" id="KW-0812">Transmembrane</keyword>
<evidence type="ECO:0000256" key="7">
    <source>
        <dbReference type="ARBA" id="ARBA00022989"/>
    </source>
</evidence>
<comment type="similarity">
    <text evidence="2 12">Belongs to the sodium:solute symporter (SSF) (TC 2.A.21) family.</text>
</comment>
<keyword evidence="4" id="KW-1003">Cell membrane</keyword>
<dbReference type="GO" id="GO:0005886">
    <property type="term" value="C:plasma membrane"/>
    <property type="evidence" value="ECO:0007669"/>
    <property type="project" value="UniProtKB-SubCell"/>
</dbReference>
<keyword evidence="7 13" id="KW-1133">Transmembrane helix</keyword>
<dbReference type="GO" id="GO:0006814">
    <property type="term" value="P:sodium ion transport"/>
    <property type="evidence" value="ECO:0007669"/>
    <property type="project" value="UniProtKB-KW"/>
</dbReference>
<dbReference type="AlphaFoldDB" id="A0A447MZM8"/>
<keyword evidence="11" id="KW-0739">Sodium transport</keyword>
<dbReference type="GO" id="GO:0015293">
    <property type="term" value="F:symporter activity"/>
    <property type="evidence" value="ECO:0007669"/>
    <property type="project" value="UniProtKB-KW"/>
</dbReference>
<evidence type="ECO:0000256" key="3">
    <source>
        <dbReference type="ARBA" id="ARBA00022448"/>
    </source>
</evidence>
<dbReference type="GO" id="GO:0015123">
    <property type="term" value="F:acetate transmembrane transporter activity"/>
    <property type="evidence" value="ECO:0007669"/>
    <property type="project" value="TreeGrafter"/>
</dbReference>
<evidence type="ECO:0000313" key="15">
    <source>
        <dbReference type="Proteomes" id="UP000282086"/>
    </source>
</evidence>
<keyword evidence="8" id="KW-0915">Sodium</keyword>
<evidence type="ECO:0000256" key="6">
    <source>
        <dbReference type="ARBA" id="ARBA00022847"/>
    </source>
</evidence>
<evidence type="ECO:0000256" key="4">
    <source>
        <dbReference type="ARBA" id="ARBA00022475"/>
    </source>
</evidence>
<dbReference type="Proteomes" id="UP000282086">
    <property type="component" value="Chromosome"/>
</dbReference>
<evidence type="ECO:0000256" key="13">
    <source>
        <dbReference type="SAM" id="Phobius"/>
    </source>
</evidence>
<sequence>MVALYLIAQMVGAGKLIELLFGLNYHIAVVLVGVLMMMYVLFGGMLATTWVQIIKAVLLLFGAQFYGPLW</sequence>
<keyword evidence="3" id="KW-0813">Transport</keyword>
<keyword evidence="6" id="KW-0769">Symport</keyword>
<evidence type="ECO:0000256" key="11">
    <source>
        <dbReference type="ARBA" id="ARBA00023201"/>
    </source>
</evidence>
<evidence type="ECO:0000256" key="8">
    <source>
        <dbReference type="ARBA" id="ARBA00023053"/>
    </source>
</evidence>
<keyword evidence="10 13" id="KW-0472">Membrane</keyword>
<proteinExistence type="inferred from homology"/>
<dbReference type="PROSITE" id="PS50283">
    <property type="entry name" value="NA_SOLUT_SYMP_3"/>
    <property type="match status" value="1"/>
</dbReference>
<evidence type="ECO:0000256" key="5">
    <source>
        <dbReference type="ARBA" id="ARBA00022692"/>
    </source>
</evidence>
<dbReference type="InterPro" id="IPR018212">
    <property type="entry name" value="Na/solute_symporter_CS"/>
</dbReference>
<dbReference type="Gene3D" id="1.20.1730.10">
    <property type="entry name" value="Sodium/glucose cotransporter"/>
    <property type="match status" value="1"/>
</dbReference>
<evidence type="ECO:0000256" key="2">
    <source>
        <dbReference type="ARBA" id="ARBA00006434"/>
    </source>
</evidence>
<accession>A0A447MZM8</accession>
<evidence type="ECO:0000256" key="1">
    <source>
        <dbReference type="ARBA" id="ARBA00004651"/>
    </source>
</evidence>
<dbReference type="EMBL" id="LR134140">
    <property type="protein sequence ID" value="VDZ96523.1"/>
    <property type="molecule type" value="Genomic_DNA"/>
</dbReference>
<evidence type="ECO:0000256" key="9">
    <source>
        <dbReference type="ARBA" id="ARBA00023065"/>
    </source>
</evidence>
<feature type="transmembrane region" description="Helical" evidence="13">
    <location>
        <begin position="49"/>
        <end position="67"/>
    </location>
</feature>
<dbReference type="InterPro" id="IPR050277">
    <property type="entry name" value="Sodium:Solute_Symporter"/>
</dbReference>
<evidence type="ECO:0000256" key="10">
    <source>
        <dbReference type="ARBA" id="ARBA00023136"/>
    </source>
</evidence>
<name>A0A447MZM8_SALET</name>
<evidence type="ECO:0000256" key="12">
    <source>
        <dbReference type="RuleBase" id="RU362091"/>
    </source>
</evidence>
<evidence type="ECO:0000313" key="14">
    <source>
        <dbReference type="EMBL" id="VDZ96523.1"/>
    </source>
</evidence>
<dbReference type="InterPro" id="IPR001734">
    <property type="entry name" value="Na/solute_symporter"/>
</dbReference>
<gene>
    <name evidence="14" type="primary">actP_5</name>
    <name evidence="14" type="ORF">NCTC129_02686</name>
</gene>
<dbReference type="GO" id="GO:0006847">
    <property type="term" value="P:plasma membrane acetate transport"/>
    <property type="evidence" value="ECO:0007669"/>
    <property type="project" value="TreeGrafter"/>
</dbReference>